<dbReference type="PROSITE" id="PS51404">
    <property type="entry name" value="DYP_PEROXIDASE"/>
    <property type="match status" value="1"/>
</dbReference>
<reference evidence="7 8" key="1">
    <citation type="submission" date="2020-08" db="EMBL/GenBank/DDBJ databases">
        <title>Genomic Encyclopedia of Type Strains, Phase IV (KMG-IV): sequencing the most valuable type-strain genomes for metagenomic binning, comparative biology and taxonomic classification.</title>
        <authorList>
            <person name="Goeker M."/>
        </authorList>
    </citation>
    <scope>NUCLEOTIDE SEQUENCE [LARGE SCALE GENOMIC DNA]</scope>
    <source>
        <strain evidence="7 8">DSM 103733</strain>
    </source>
</reference>
<evidence type="ECO:0000313" key="7">
    <source>
        <dbReference type="EMBL" id="MBB6143687.1"/>
    </source>
</evidence>
<evidence type="ECO:0000313" key="8">
    <source>
        <dbReference type="Proteomes" id="UP000538666"/>
    </source>
</evidence>
<dbReference type="Proteomes" id="UP000538666">
    <property type="component" value="Unassembled WGS sequence"/>
</dbReference>
<dbReference type="InterPro" id="IPR011008">
    <property type="entry name" value="Dimeric_a/b-barrel"/>
</dbReference>
<comment type="cofactor">
    <cofactor evidence="1">
        <name>heme b</name>
        <dbReference type="ChEBI" id="CHEBI:60344"/>
    </cofactor>
</comment>
<evidence type="ECO:0000256" key="6">
    <source>
        <dbReference type="SAM" id="MobiDB-lite"/>
    </source>
</evidence>
<accession>A0A841JT66</accession>
<comment type="caution">
    <text evidence="7">The sequence shown here is derived from an EMBL/GenBank/DDBJ whole genome shotgun (WGS) entry which is preliminary data.</text>
</comment>
<keyword evidence="2 7" id="KW-0575">Peroxidase</keyword>
<keyword evidence="8" id="KW-1185">Reference proteome</keyword>
<dbReference type="RefSeq" id="WP_050058713.1">
    <property type="nucleotide sequence ID" value="NZ_JACHEK010000003.1"/>
</dbReference>
<keyword evidence="3" id="KW-0479">Metal-binding</keyword>
<proteinExistence type="predicted"/>
<organism evidence="7 8">
    <name type="scientific">Silvibacterium bohemicum</name>
    <dbReference type="NCBI Taxonomy" id="1577686"/>
    <lineage>
        <taxon>Bacteria</taxon>
        <taxon>Pseudomonadati</taxon>
        <taxon>Acidobacteriota</taxon>
        <taxon>Terriglobia</taxon>
        <taxon>Terriglobales</taxon>
        <taxon>Acidobacteriaceae</taxon>
        <taxon>Silvibacterium</taxon>
    </lineage>
</organism>
<dbReference type="GO" id="GO:0004601">
    <property type="term" value="F:peroxidase activity"/>
    <property type="evidence" value="ECO:0007669"/>
    <property type="project" value="UniProtKB-KW"/>
</dbReference>
<evidence type="ECO:0000256" key="2">
    <source>
        <dbReference type="ARBA" id="ARBA00022559"/>
    </source>
</evidence>
<dbReference type="PANTHER" id="PTHR30521:SF5">
    <property type="entry name" value="BLR4509 PROTEIN"/>
    <property type="match status" value="1"/>
</dbReference>
<keyword evidence="4" id="KW-0560">Oxidoreductase</keyword>
<dbReference type="SUPFAM" id="SSF54909">
    <property type="entry name" value="Dimeric alpha+beta barrel"/>
    <property type="match status" value="1"/>
</dbReference>
<dbReference type="InterPro" id="IPR006314">
    <property type="entry name" value="Dyp_peroxidase"/>
</dbReference>
<dbReference type="AlphaFoldDB" id="A0A841JT66"/>
<feature type="compositionally biased region" description="Low complexity" evidence="6">
    <location>
        <begin position="1"/>
        <end position="14"/>
    </location>
</feature>
<dbReference type="PANTHER" id="PTHR30521">
    <property type="entry name" value="DEFERROCHELATASE/PEROXIDASE"/>
    <property type="match status" value="1"/>
</dbReference>
<gene>
    <name evidence="7" type="ORF">HNQ77_001636</name>
</gene>
<evidence type="ECO:0000256" key="3">
    <source>
        <dbReference type="ARBA" id="ARBA00022723"/>
    </source>
</evidence>
<protein>
    <submittedName>
        <fullName evidence="7">Dyp-type peroxidase family</fullName>
    </submittedName>
</protein>
<evidence type="ECO:0000256" key="1">
    <source>
        <dbReference type="ARBA" id="ARBA00001970"/>
    </source>
</evidence>
<dbReference type="EMBL" id="JACHEK010000003">
    <property type="protein sequence ID" value="MBB6143687.1"/>
    <property type="molecule type" value="Genomic_DNA"/>
</dbReference>
<dbReference type="OrthoDB" id="236246at2"/>
<evidence type="ECO:0000256" key="5">
    <source>
        <dbReference type="ARBA" id="ARBA00023004"/>
    </source>
</evidence>
<name>A0A841JT66_9BACT</name>
<feature type="region of interest" description="Disordered" evidence="6">
    <location>
        <begin position="1"/>
        <end position="24"/>
    </location>
</feature>
<evidence type="ECO:0000256" key="4">
    <source>
        <dbReference type="ARBA" id="ARBA00023002"/>
    </source>
</evidence>
<dbReference type="GO" id="GO:0020037">
    <property type="term" value="F:heme binding"/>
    <property type="evidence" value="ECO:0007669"/>
    <property type="project" value="InterPro"/>
</dbReference>
<dbReference type="GO" id="GO:0046872">
    <property type="term" value="F:metal ion binding"/>
    <property type="evidence" value="ECO:0007669"/>
    <property type="project" value="UniProtKB-KW"/>
</dbReference>
<sequence length="502" mass="54726">MGNTAVTPADKAVPAPAPAEREWSPSAVDQKDIQGLVVSAYPSMLFARTLLVQFVSKDTAVTTDAKGWITDITPRITYATGEVNPSINIAFSAAGLTAIKIDTEVLTTFSMPFQQGMTVATRSKFLGDVDGQDPSKWLWTDCATDVRGIHAQLMLFAKDRSTLDRLTATESASLARFGLSAPIDILQQVKLDANGMRREHFGFADGISQPILIDGSAIPVKDRKLHEIAVGEVVLGHTNTYGRPAPGPFVSSASPAASVLQDGMQAQMKDLGLNGTYLVTRQLKQDVAAFWQNMQAASAGLLDESGEAATAEWLAEKAIGRTQAGYMLQVDRQEEANPVPPGQIPPNEMAFFDSDPDGYGCPVTSHVRRANPRDGLSPDKDDKALMVQATNRHRIIRRGRIYGEPIAKPMIDDGVDRGLVFQCLNSEIDRQFEFVQHTWLLNRMFGGSYEQTDPLIGPKCPFSIPSRPVRQQPVLETYITAQGGGYFFVPSRSALQYFGSMK</sequence>
<dbReference type="GO" id="GO:0005829">
    <property type="term" value="C:cytosol"/>
    <property type="evidence" value="ECO:0007669"/>
    <property type="project" value="TreeGrafter"/>
</dbReference>
<keyword evidence="5" id="KW-0408">Iron</keyword>